<comment type="caution">
    <text evidence="1">The sequence shown here is derived from an EMBL/GenBank/DDBJ whole genome shotgun (WGS) entry which is preliminary data.</text>
</comment>
<evidence type="ECO:0000313" key="2">
    <source>
        <dbReference type="Proteomes" id="UP001156613"/>
    </source>
</evidence>
<keyword evidence="2" id="KW-1185">Reference proteome</keyword>
<dbReference type="Gene3D" id="3.40.1350.110">
    <property type="match status" value="1"/>
</dbReference>
<sequence length="79" mass="8944">MADLKKITLYQTGSRRASSNSYVVFAQAESESYCFEMGIRSVTTTEAQWEQICQAYRGAMTAYTPSDVKPLTFEIDEIK</sequence>
<protein>
    <submittedName>
        <fullName evidence="1">Uncharacterized protein</fullName>
    </submittedName>
</protein>
<accession>A0ABQ5WIN4</accession>
<evidence type="ECO:0000313" key="1">
    <source>
        <dbReference type="EMBL" id="GLQ59636.1"/>
    </source>
</evidence>
<name>A0ABQ5WIN4_GLUJA</name>
<dbReference type="Proteomes" id="UP001156613">
    <property type="component" value="Unassembled WGS sequence"/>
</dbReference>
<organism evidence="1 2">
    <name type="scientific">Gluconobacter japonicus</name>
    <dbReference type="NCBI Taxonomy" id="376620"/>
    <lineage>
        <taxon>Bacteria</taxon>
        <taxon>Pseudomonadati</taxon>
        <taxon>Pseudomonadota</taxon>
        <taxon>Alphaproteobacteria</taxon>
        <taxon>Acetobacterales</taxon>
        <taxon>Acetobacteraceae</taxon>
        <taxon>Gluconobacter</taxon>
    </lineage>
</organism>
<proteinExistence type="predicted"/>
<dbReference type="EMBL" id="BSNT01000045">
    <property type="protein sequence ID" value="GLQ59636.1"/>
    <property type="molecule type" value="Genomic_DNA"/>
</dbReference>
<gene>
    <name evidence="1" type="ORF">GCM10010937_14390</name>
</gene>
<reference evidence="2" key="1">
    <citation type="journal article" date="2019" name="Int. J. Syst. Evol. Microbiol.">
        <title>The Global Catalogue of Microorganisms (GCM) 10K type strain sequencing project: providing services to taxonomists for standard genome sequencing and annotation.</title>
        <authorList>
            <consortium name="The Broad Institute Genomics Platform"/>
            <consortium name="The Broad Institute Genome Sequencing Center for Infectious Disease"/>
            <person name="Wu L."/>
            <person name="Ma J."/>
        </authorList>
    </citation>
    <scope>NUCLEOTIDE SEQUENCE [LARGE SCALE GENOMIC DNA]</scope>
    <source>
        <strain evidence="2">NBRC 3271</strain>
    </source>
</reference>